<sequence length="83" mass="9493">MTKSTNDIYYLTVDHFIHQSYTDIALLSPKLFAKGIDPVHTIDITRSYVGAFFDQYLKAEPQLLLEGPSADFPEVKFDQDYTS</sequence>
<evidence type="ECO:0000313" key="1">
    <source>
        <dbReference type="EMBL" id="AIQ67091.1"/>
    </source>
</evidence>
<dbReference type="InterPro" id="IPR029058">
    <property type="entry name" value="AB_hydrolase_fold"/>
</dbReference>
<gene>
    <name evidence="1" type="ORF">PGRAT_05160</name>
</gene>
<dbReference type="EMBL" id="CP009287">
    <property type="protein sequence ID" value="AIQ67091.1"/>
    <property type="molecule type" value="Genomic_DNA"/>
</dbReference>
<dbReference type="Gene3D" id="3.40.50.1820">
    <property type="entry name" value="alpha/beta hydrolase"/>
    <property type="match status" value="1"/>
</dbReference>
<dbReference type="HOGENOM" id="CLU_2539367_0_0_9"/>
<name>A0A089LZZ5_9BACL</name>
<dbReference type="eggNOG" id="COG4188">
    <property type="taxonomic scope" value="Bacteria"/>
</dbReference>
<organism evidence="1 2">
    <name type="scientific">Paenibacillus graminis</name>
    <dbReference type="NCBI Taxonomy" id="189425"/>
    <lineage>
        <taxon>Bacteria</taxon>
        <taxon>Bacillati</taxon>
        <taxon>Bacillota</taxon>
        <taxon>Bacilli</taxon>
        <taxon>Bacillales</taxon>
        <taxon>Paenibacillaceae</taxon>
        <taxon>Paenibacillus</taxon>
    </lineage>
</organism>
<keyword evidence="2" id="KW-1185">Reference proteome</keyword>
<evidence type="ECO:0000313" key="2">
    <source>
        <dbReference type="Proteomes" id="UP000029500"/>
    </source>
</evidence>
<dbReference type="KEGG" id="pgm:PGRAT_05160"/>
<dbReference type="AlphaFoldDB" id="A0A089LZZ5"/>
<accession>A0A089LZZ5</accession>
<dbReference type="Proteomes" id="UP000029500">
    <property type="component" value="Chromosome"/>
</dbReference>
<proteinExistence type="predicted"/>
<reference evidence="1 2" key="1">
    <citation type="submission" date="2014-08" db="EMBL/GenBank/DDBJ databases">
        <title>Comparative genomics of the Paenibacillus odorifer group.</title>
        <authorList>
            <person name="den Bakker H.C."/>
            <person name="Tsai Y.-C."/>
            <person name="Martin N."/>
            <person name="Korlach J."/>
            <person name="Wiedmann M."/>
        </authorList>
    </citation>
    <scope>NUCLEOTIDE SEQUENCE [LARGE SCALE GENOMIC DNA]</scope>
    <source>
        <strain evidence="1 2">DSM 15220</strain>
    </source>
</reference>
<dbReference type="STRING" id="189425.PGRAT_05160"/>
<protein>
    <submittedName>
        <fullName evidence="1">Uncharacterized protein</fullName>
    </submittedName>
</protein>